<organism evidence="2 3">
    <name type="scientific">Echinicola jeungdonensis</name>
    <dbReference type="NCBI Taxonomy" id="709343"/>
    <lineage>
        <taxon>Bacteria</taxon>
        <taxon>Pseudomonadati</taxon>
        <taxon>Bacteroidota</taxon>
        <taxon>Cytophagia</taxon>
        <taxon>Cytophagales</taxon>
        <taxon>Cyclobacteriaceae</taxon>
        <taxon>Echinicola</taxon>
    </lineage>
</organism>
<accession>A0ABV5J1I9</accession>
<comment type="caution">
    <text evidence="2">The sequence shown here is derived from an EMBL/GenBank/DDBJ whole genome shotgun (WGS) entry which is preliminary data.</text>
</comment>
<keyword evidence="3" id="KW-1185">Reference proteome</keyword>
<evidence type="ECO:0000259" key="1">
    <source>
        <dbReference type="PROSITE" id="PS50164"/>
    </source>
</evidence>
<dbReference type="SUPFAM" id="SSF82771">
    <property type="entry name" value="GIY-YIG endonuclease"/>
    <property type="match status" value="1"/>
</dbReference>
<dbReference type="RefSeq" id="WP_290248821.1">
    <property type="nucleotide sequence ID" value="NZ_JAUFQT010000001.1"/>
</dbReference>
<dbReference type="InterPro" id="IPR035901">
    <property type="entry name" value="GIY-YIG_endonuc_sf"/>
</dbReference>
<evidence type="ECO:0000313" key="3">
    <source>
        <dbReference type="Proteomes" id="UP001589654"/>
    </source>
</evidence>
<sequence length="40" mass="4858">MDNFFVYILYSSKIDKFYVGKTQNLENRLNYHNNPKSNKI</sequence>
<feature type="domain" description="GIY-YIG" evidence="1">
    <location>
        <begin position="2"/>
        <end position="40"/>
    </location>
</feature>
<protein>
    <submittedName>
        <fullName evidence="2">GIY-YIG nuclease family protein</fullName>
    </submittedName>
</protein>
<name>A0ABV5J1I9_9BACT</name>
<dbReference type="EMBL" id="JBHMEW010000008">
    <property type="protein sequence ID" value="MFB9210677.1"/>
    <property type="molecule type" value="Genomic_DNA"/>
</dbReference>
<evidence type="ECO:0000313" key="2">
    <source>
        <dbReference type="EMBL" id="MFB9210677.1"/>
    </source>
</evidence>
<dbReference type="Gene3D" id="3.40.1440.10">
    <property type="entry name" value="GIY-YIG endonuclease"/>
    <property type="match status" value="1"/>
</dbReference>
<reference evidence="2 3" key="1">
    <citation type="submission" date="2024-09" db="EMBL/GenBank/DDBJ databases">
        <authorList>
            <person name="Sun Q."/>
            <person name="Mori K."/>
        </authorList>
    </citation>
    <scope>NUCLEOTIDE SEQUENCE [LARGE SCALE GENOMIC DNA]</scope>
    <source>
        <strain evidence="2 3">CECT 7682</strain>
    </source>
</reference>
<dbReference type="Proteomes" id="UP001589654">
    <property type="component" value="Unassembled WGS sequence"/>
</dbReference>
<dbReference type="InterPro" id="IPR000305">
    <property type="entry name" value="GIY-YIG_endonuc"/>
</dbReference>
<dbReference type="PROSITE" id="PS50164">
    <property type="entry name" value="GIY_YIG"/>
    <property type="match status" value="1"/>
</dbReference>
<gene>
    <name evidence="2" type="ORF">ACFFUR_02580</name>
</gene>
<proteinExistence type="predicted"/>
<dbReference type="Pfam" id="PF01541">
    <property type="entry name" value="GIY-YIG"/>
    <property type="match status" value="1"/>
</dbReference>